<evidence type="ECO:0000313" key="3">
    <source>
        <dbReference type="Proteomes" id="UP001454086"/>
    </source>
</evidence>
<dbReference type="RefSeq" id="WP_349118117.1">
    <property type="nucleotide sequence ID" value="NZ_JBBMFM010000023.1"/>
</dbReference>
<accession>A0ABV1D3R5</accession>
<dbReference type="InterPro" id="IPR006680">
    <property type="entry name" value="Amidohydro-rel"/>
</dbReference>
<dbReference type="Gene3D" id="3.20.20.140">
    <property type="entry name" value="Metal-dependent hydrolases"/>
    <property type="match status" value="1"/>
</dbReference>
<dbReference type="PANTHER" id="PTHR42717:SF1">
    <property type="entry name" value="IMIDAZOLONEPROPIONASE AND RELATED AMIDOHYDROLASES"/>
    <property type="match status" value="1"/>
</dbReference>
<name>A0ABV1D3R5_9FIRM</name>
<gene>
    <name evidence="2" type="ORF">WMQ36_08690</name>
</gene>
<keyword evidence="3" id="KW-1185">Reference proteome</keyword>
<dbReference type="PANTHER" id="PTHR42717">
    <property type="entry name" value="DIHYDROOROTASE-RELATED"/>
    <property type="match status" value="1"/>
</dbReference>
<dbReference type="InterPro" id="IPR020043">
    <property type="entry name" value="Deacetylase_Atu3266-like"/>
</dbReference>
<dbReference type="SUPFAM" id="SSF51338">
    <property type="entry name" value="Composite domain of metallo-dependent hydrolases"/>
    <property type="match status" value="1"/>
</dbReference>
<dbReference type="InterPro" id="IPR032466">
    <property type="entry name" value="Metal_Hydrolase"/>
</dbReference>
<dbReference type="Gene3D" id="2.30.40.10">
    <property type="entry name" value="Urease, subunit C, domain 1"/>
    <property type="match status" value="1"/>
</dbReference>
<feature type="domain" description="Amidohydrolase-related" evidence="1">
    <location>
        <begin position="52"/>
        <end position="355"/>
    </location>
</feature>
<comment type="caution">
    <text evidence="2">The sequence shown here is derived from an EMBL/GenBank/DDBJ whole genome shotgun (WGS) entry which is preliminary data.</text>
</comment>
<dbReference type="InterPro" id="IPR011059">
    <property type="entry name" value="Metal-dep_hydrolase_composite"/>
</dbReference>
<dbReference type="Proteomes" id="UP001454086">
    <property type="component" value="Unassembled WGS sequence"/>
</dbReference>
<dbReference type="EMBL" id="JBBMFM010000023">
    <property type="protein sequence ID" value="MEQ2425047.1"/>
    <property type="molecule type" value="Genomic_DNA"/>
</dbReference>
<organism evidence="2 3">
    <name type="scientific">Enterocloster hominis</name>
    <name type="common">ex Hitch et al. 2024</name>
    <dbReference type="NCBI Taxonomy" id="1917870"/>
    <lineage>
        <taxon>Bacteria</taxon>
        <taxon>Bacillati</taxon>
        <taxon>Bacillota</taxon>
        <taxon>Clostridia</taxon>
        <taxon>Lachnospirales</taxon>
        <taxon>Lachnospiraceae</taxon>
        <taxon>Enterocloster</taxon>
    </lineage>
</organism>
<reference evidence="2 3" key="1">
    <citation type="submission" date="2024-03" db="EMBL/GenBank/DDBJ databases">
        <title>Human intestinal bacterial collection.</title>
        <authorList>
            <person name="Pauvert C."/>
            <person name="Hitch T.C.A."/>
            <person name="Clavel T."/>
        </authorList>
    </citation>
    <scope>NUCLEOTIDE SEQUENCE [LARGE SCALE GENOMIC DNA]</scope>
    <source>
        <strain evidence="2 3">CLA-SR-H021</strain>
    </source>
</reference>
<sequence length="387" mass="42202">MRADFIIRGGRVMDPYTGADEIKDIVVCNTRIADPDGEQVECGHIIDASGCIVAPGLIDFHTHIFYEGSGSCIRPDFMISQGTTAAVDAGTAGTVTYESFYKSVIAQSTMRIKGFLTTYSGGQLDFKLCEDFNPELINLARMERVIDKYRDNILGLKIRLSKGVVPDDKGLDYLKRVIELAEELDERLGTSLRVCVHTTNSPISASELAGCLRPGDIFCHCFQGAGNTIVMEDGQIWPGILEARKKGVIFDAANGRGNFGVATAKQALKAGFLPDIISTDLTIDKFNIPPYTKNLPSVMAKYITMGMNLMDVLHTVTAAPAKIMGMEGKIGTLQPGADADIVILKEKQLSFVQKDFKDEELVSNSLLVPQLTMCAGEINFCQADFFL</sequence>
<protein>
    <submittedName>
        <fullName evidence="2">Amidohydrolase family protein</fullName>
    </submittedName>
</protein>
<evidence type="ECO:0000313" key="2">
    <source>
        <dbReference type="EMBL" id="MEQ2425047.1"/>
    </source>
</evidence>
<dbReference type="Pfam" id="PF01979">
    <property type="entry name" value="Amidohydro_1"/>
    <property type="match status" value="1"/>
</dbReference>
<dbReference type="SUPFAM" id="SSF51556">
    <property type="entry name" value="Metallo-dependent hydrolases"/>
    <property type="match status" value="1"/>
</dbReference>
<evidence type="ECO:0000259" key="1">
    <source>
        <dbReference type="Pfam" id="PF01979"/>
    </source>
</evidence>
<proteinExistence type="predicted"/>